<feature type="region of interest" description="Disordered" evidence="1">
    <location>
        <begin position="1"/>
        <end position="78"/>
    </location>
</feature>
<dbReference type="InterPro" id="IPR019380">
    <property type="entry name" value="Casein_kinase_sb_PP28"/>
</dbReference>
<evidence type="ECO:0000256" key="1">
    <source>
        <dbReference type="SAM" id="MobiDB-lite"/>
    </source>
</evidence>
<dbReference type="Pfam" id="PF10252">
    <property type="entry name" value="PP28"/>
    <property type="match status" value="1"/>
</dbReference>
<organism evidence="4">
    <name type="scientific">Drosophila grimshawi</name>
    <name type="common">Hawaiian fruit fly</name>
    <name type="synonym">Idiomyia grimshawi</name>
    <dbReference type="NCBI Taxonomy" id="7222"/>
    <lineage>
        <taxon>Eukaryota</taxon>
        <taxon>Metazoa</taxon>
        <taxon>Ecdysozoa</taxon>
        <taxon>Arthropoda</taxon>
        <taxon>Hexapoda</taxon>
        <taxon>Insecta</taxon>
        <taxon>Pterygota</taxon>
        <taxon>Neoptera</taxon>
        <taxon>Endopterygota</taxon>
        <taxon>Diptera</taxon>
        <taxon>Brachycera</taxon>
        <taxon>Muscomorpha</taxon>
        <taxon>Ephydroidea</taxon>
        <taxon>Drosophilidae</taxon>
        <taxon>Drosophila</taxon>
        <taxon>Hawaiian Drosophila</taxon>
    </lineage>
</organism>
<accession>B4JAG3</accession>
<dbReference type="OMA" id="DRQMRVQ"/>
<feature type="compositionally biased region" description="Acidic residues" evidence="1">
    <location>
        <begin position="60"/>
        <end position="71"/>
    </location>
</feature>
<name>B4JAG3_DROGR</name>
<feature type="domain" description="Casein kinase substrate phosphoprotein PP28" evidence="2">
    <location>
        <begin position="86"/>
        <end position="194"/>
    </location>
</feature>
<feature type="compositionally biased region" description="Basic and acidic residues" evidence="1">
    <location>
        <begin position="22"/>
        <end position="31"/>
    </location>
</feature>
<evidence type="ECO:0000313" key="4">
    <source>
        <dbReference type="Proteomes" id="UP000001070"/>
    </source>
</evidence>
<gene>
    <name evidence="3" type="primary">Dgri\GH11454</name>
    <name evidence="3" type="ORF">Dgri_GH11454</name>
</gene>
<dbReference type="HOGENOM" id="CLU_084870_1_0_1"/>
<dbReference type="KEGG" id="dgr:6562949"/>
<sequence length="228" mass="25776">MSRGKYVKQKGRKRHFTMPEELAQKAMKESDLTVNGRKAGRDTDYEDNQQQQQQRGSDVESTDDSEAELEERDAKKGVASLIAIKNPNRVYKKITENLAQIKIDDDVATSGGDDDAVAGAEGGGYFKANARKPEMCRKRVNFELLKQKKKKSVERYEKLQPAENTIKEKSDLARLALIRQQREEAAAKREAVKRAAAEKVPKKLFIRDAKKATETSLKKKCNNLFVDS</sequence>
<proteinExistence type="predicted"/>
<dbReference type="InterPro" id="IPR039876">
    <property type="entry name" value="HAP28"/>
</dbReference>
<dbReference type="EMBL" id="CH916368">
    <property type="protein sequence ID" value="EDW03834.1"/>
    <property type="molecule type" value="Genomic_DNA"/>
</dbReference>
<dbReference type="Proteomes" id="UP000001070">
    <property type="component" value="Unassembled WGS sequence"/>
</dbReference>
<dbReference type="AlphaFoldDB" id="B4JAG3"/>
<protein>
    <submittedName>
        <fullName evidence="3">GH11454</fullName>
    </submittedName>
</protein>
<dbReference type="PANTHER" id="PTHR22055">
    <property type="entry name" value="28 KDA HEAT- AND ACID-STABLE PHOSPHOPROTEIN PDGF-ASSOCIATED PROTEIN"/>
    <property type="match status" value="1"/>
</dbReference>
<dbReference type="PhylomeDB" id="B4JAG3"/>
<reference evidence="3 4" key="1">
    <citation type="journal article" date="2007" name="Nature">
        <title>Evolution of genes and genomes on the Drosophila phylogeny.</title>
        <authorList>
            <consortium name="Drosophila 12 Genomes Consortium"/>
            <person name="Clark A.G."/>
            <person name="Eisen M.B."/>
            <person name="Smith D.R."/>
            <person name="Bergman C.M."/>
            <person name="Oliver B."/>
            <person name="Markow T.A."/>
            <person name="Kaufman T.C."/>
            <person name="Kellis M."/>
            <person name="Gelbart W."/>
            <person name="Iyer V.N."/>
            <person name="Pollard D.A."/>
            <person name="Sackton T.B."/>
            <person name="Larracuente A.M."/>
            <person name="Singh N.D."/>
            <person name="Abad J.P."/>
            <person name="Abt D.N."/>
            <person name="Adryan B."/>
            <person name="Aguade M."/>
            <person name="Akashi H."/>
            <person name="Anderson W.W."/>
            <person name="Aquadro C.F."/>
            <person name="Ardell D.H."/>
            <person name="Arguello R."/>
            <person name="Artieri C.G."/>
            <person name="Barbash D.A."/>
            <person name="Barker D."/>
            <person name="Barsanti P."/>
            <person name="Batterham P."/>
            <person name="Batzoglou S."/>
            <person name="Begun D."/>
            <person name="Bhutkar A."/>
            <person name="Blanco E."/>
            <person name="Bosak S.A."/>
            <person name="Bradley R.K."/>
            <person name="Brand A.D."/>
            <person name="Brent M.R."/>
            <person name="Brooks A.N."/>
            <person name="Brown R.H."/>
            <person name="Butlin R.K."/>
            <person name="Caggese C."/>
            <person name="Calvi B.R."/>
            <person name="Bernardo de Carvalho A."/>
            <person name="Caspi A."/>
            <person name="Castrezana S."/>
            <person name="Celniker S.E."/>
            <person name="Chang J.L."/>
            <person name="Chapple C."/>
            <person name="Chatterji S."/>
            <person name="Chinwalla A."/>
            <person name="Civetta A."/>
            <person name="Clifton S.W."/>
            <person name="Comeron J.M."/>
            <person name="Costello J.C."/>
            <person name="Coyne J.A."/>
            <person name="Daub J."/>
            <person name="David R.G."/>
            <person name="Delcher A.L."/>
            <person name="Delehaunty K."/>
            <person name="Do C.B."/>
            <person name="Ebling H."/>
            <person name="Edwards K."/>
            <person name="Eickbush T."/>
            <person name="Evans J.D."/>
            <person name="Filipski A."/>
            <person name="Findeiss S."/>
            <person name="Freyhult E."/>
            <person name="Fulton L."/>
            <person name="Fulton R."/>
            <person name="Garcia A.C."/>
            <person name="Gardiner A."/>
            <person name="Garfield D.A."/>
            <person name="Garvin B.E."/>
            <person name="Gibson G."/>
            <person name="Gilbert D."/>
            <person name="Gnerre S."/>
            <person name="Godfrey J."/>
            <person name="Good R."/>
            <person name="Gotea V."/>
            <person name="Gravely B."/>
            <person name="Greenberg A.J."/>
            <person name="Griffiths-Jones S."/>
            <person name="Gross S."/>
            <person name="Guigo R."/>
            <person name="Gustafson E.A."/>
            <person name="Haerty W."/>
            <person name="Hahn M.W."/>
            <person name="Halligan D.L."/>
            <person name="Halpern A.L."/>
            <person name="Halter G.M."/>
            <person name="Han M.V."/>
            <person name="Heger A."/>
            <person name="Hillier L."/>
            <person name="Hinrichs A.S."/>
            <person name="Holmes I."/>
            <person name="Hoskins R.A."/>
            <person name="Hubisz M.J."/>
            <person name="Hultmark D."/>
            <person name="Huntley M.A."/>
            <person name="Jaffe D.B."/>
            <person name="Jagadeeshan S."/>
            <person name="Jeck W.R."/>
            <person name="Johnson J."/>
            <person name="Jones C.D."/>
            <person name="Jordan W.C."/>
            <person name="Karpen G.H."/>
            <person name="Kataoka E."/>
            <person name="Keightley P.D."/>
            <person name="Kheradpour P."/>
            <person name="Kirkness E.F."/>
            <person name="Koerich L.B."/>
            <person name="Kristiansen K."/>
            <person name="Kudrna D."/>
            <person name="Kulathinal R.J."/>
            <person name="Kumar S."/>
            <person name="Kwok R."/>
            <person name="Lander E."/>
            <person name="Langley C.H."/>
            <person name="Lapoint R."/>
            <person name="Lazzaro B.P."/>
            <person name="Lee S.J."/>
            <person name="Levesque L."/>
            <person name="Li R."/>
            <person name="Lin C.F."/>
            <person name="Lin M.F."/>
            <person name="Lindblad-Toh K."/>
            <person name="Llopart A."/>
            <person name="Long M."/>
            <person name="Low L."/>
            <person name="Lozovsky E."/>
            <person name="Lu J."/>
            <person name="Luo M."/>
            <person name="Machado C.A."/>
            <person name="Makalowski W."/>
            <person name="Marzo M."/>
            <person name="Matsuda M."/>
            <person name="Matzkin L."/>
            <person name="McAllister B."/>
            <person name="McBride C.S."/>
            <person name="McKernan B."/>
            <person name="McKernan K."/>
            <person name="Mendez-Lago M."/>
            <person name="Minx P."/>
            <person name="Mollenhauer M.U."/>
            <person name="Montooth K."/>
            <person name="Mount S.M."/>
            <person name="Mu X."/>
            <person name="Myers E."/>
            <person name="Negre B."/>
            <person name="Newfeld S."/>
            <person name="Nielsen R."/>
            <person name="Noor M.A."/>
            <person name="O'Grady P."/>
            <person name="Pachter L."/>
            <person name="Papaceit M."/>
            <person name="Parisi M.J."/>
            <person name="Parisi M."/>
            <person name="Parts L."/>
            <person name="Pedersen J.S."/>
            <person name="Pesole G."/>
            <person name="Phillippy A.M."/>
            <person name="Ponting C.P."/>
            <person name="Pop M."/>
            <person name="Porcelli D."/>
            <person name="Powell J.R."/>
            <person name="Prohaska S."/>
            <person name="Pruitt K."/>
            <person name="Puig M."/>
            <person name="Quesneville H."/>
            <person name="Ram K.R."/>
            <person name="Rand D."/>
            <person name="Rasmussen M.D."/>
            <person name="Reed L.K."/>
            <person name="Reenan R."/>
            <person name="Reily A."/>
            <person name="Remington K.A."/>
            <person name="Rieger T.T."/>
            <person name="Ritchie M.G."/>
            <person name="Robin C."/>
            <person name="Rogers Y.H."/>
            <person name="Rohde C."/>
            <person name="Rozas J."/>
            <person name="Rubenfield M.J."/>
            <person name="Ruiz A."/>
            <person name="Russo S."/>
            <person name="Salzberg S.L."/>
            <person name="Sanchez-Gracia A."/>
            <person name="Saranga D.J."/>
            <person name="Sato H."/>
            <person name="Schaeffer S.W."/>
            <person name="Schatz M.C."/>
            <person name="Schlenke T."/>
            <person name="Schwartz R."/>
            <person name="Segarra C."/>
            <person name="Singh R.S."/>
            <person name="Sirot L."/>
            <person name="Sirota M."/>
            <person name="Sisneros N.B."/>
            <person name="Smith C.D."/>
            <person name="Smith T.F."/>
            <person name="Spieth J."/>
            <person name="Stage D.E."/>
            <person name="Stark A."/>
            <person name="Stephan W."/>
            <person name="Strausberg R.L."/>
            <person name="Strempel S."/>
            <person name="Sturgill D."/>
            <person name="Sutton G."/>
            <person name="Sutton G.G."/>
            <person name="Tao W."/>
            <person name="Teichmann S."/>
            <person name="Tobari Y.N."/>
            <person name="Tomimura Y."/>
            <person name="Tsolas J.M."/>
            <person name="Valente V.L."/>
            <person name="Venter E."/>
            <person name="Venter J.C."/>
            <person name="Vicario S."/>
            <person name="Vieira F.G."/>
            <person name="Vilella A.J."/>
            <person name="Villasante A."/>
            <person name="Walenz B."/>
            <person name="Wang J."/>
            <person name="Wasserman M."/>
            <person name="Watts T."/>
            <person name="Wilson D."/>
            <person name="Wilson R.K."/>
            <person name="Wing R.A."/>
            <person name="Wolfner M.F."/>
            <person name="Wong A."/>
            <person name="Wong G.K."/>
            <person name="Wu C.I."/>
            <person name="Wu G."/>
            <person name="Yamamoto D."/>
            <person name="Yang H.P."/>
            <person name="Yang S.P."/>
            <person name="Yorke J.A."/>
            <person name="Yoshida K."/>
            <person name="Zdobnov E."/>
            <person name="Zhang P."/>
            <person name="Zhang Y."/>
            <person name="Zimin A.V."/>
            <person name="Baldwin J."/>
            <person name="Abdouelleil A."/>
            <person name="Abdulkadir J."/>
            <person name="Abebe A."/>
            <person name="Abera B."/>
            <person name="Abreu J."/>
            <person name="Acer S.C."/>
            <person name="Aftuck L."/>
            <person name="Alexander A."/>
            <person name="An P."/>
            <person name="Anderson E."/>
            <person name="Anderson S."/>
            <person name="Arachi H."/>
            <person name="Azer M."/>
            <person name="Bachantsang P."/>
            <person name="Barry A."/>
            <person name="Bayul T."/>
            <person name="Berlin A."/>
            <person name="Bessette D."/>
            <person name="Bloom T."/>
            <person name="Blye J."/>
            <person name="Boguslavskiy L."/>
            <person name="Bonnet C."/>
            <person name="Boukhgalter B."/>
            <person name="Bourzgui I."/>
            <person name="Brown A."/>
            <person name="Cahill P."/>
            <person name="Channer S."/>
            <person name="Cheshatsang Y."/>
            <person name="Chuda L."/>
            <person name="Citroen M."/>
            <person name="Collymore A."/>
            <person name="Cooke P."/>
            <person name="Costello M."/>
            <person name="D'Aco K."/>
            <person name="Daza R."/>
            <person name="De Haan G."/>
            <person name="DeGray S."/>
            <person name="DeMaso C."/>
            <person name="Dhargay N."/>
            <person name="Dooley K."/>
            <person name="Dooley E."/>
            <person name="Doricent M."/>
            <person name="Dorje P."/>
            <person name="Dorjee K."/>
            <person name="Dupes A."/>
            <person name="Elong R."/>
            <person name="Falk J."/>
            <person name="Farina A."/>
            <person name="Faro S."/>
            <person name="Ferguson D."/>
            <person name="Fisher S."/>
            <person name="Foley C.D."/>
            <person name="Franke A."/>
            <person name="Friedrich D."/>
            <person name="Gadbois L."/>
            <person name="Gearin G."/>
            <person name="Gearin C.R."/>
            <person name="Giannoukos G."/>
            <person name="Goode T."/>
            <person name="Graham J."/>
            <person name="Grandbois E."/>
            <person name="Grewal S."/>
            <person name="Gyaltsen K."/>
            <person name="Hafez N."/>
            <person name="Hagos B."/>
            <person name="Hall J."/>
            <person name="Henson C."/>
            <person name="Hollinger A."/>
            <person name="Honan T."/>
            <person name="Huard M.D."/>
            <person name="Hughes L."/>
            <person name="Hurhula B."/>
            <person name="Husby M.E."/>
            <person name="Kamat A."/>
            <person name="Kanga B."/>
            <person name="Kashin S."/>
            <person name="Khazanovich D."/>
            <person name="Kisner P."/>
            <person name="Lance K."/>
            <person name="Lara M."/>
            <person name="Lee W."/>
            <person name="Lennon N."/>
            <person name="Letendre F."/>
            <person name="LeVine R."/>
            <person name="Lipovsky A."/>
            <person name="Liu X."/>
            <person name="Liu J."/>
            <person name="Liu S."/>
            <person name="Lokyitsang T."/>
            <person name="Lokyitsang Y."/>
            <person name="Lubonja R."/>
            <person name="Lui A."/>
            <person name="MacDonald P."/>
            <person name="Magnisalis V."/>
            <person name="Maru K."/>
            <person name="Matthews C."/>
            <person name="McCusker W."/>
            <person name="McDonough S."/>
            <person name="Mehta T."/>
            <person name="Meldrim J."/>
            <person name="Meneus L."/>
            <person name="Mihai O."/>
            <person name="Mihalev A."/>
            <person name="Mihova T."/>
            <person name="Mittelman R."/>
            <person name="Mlenga V."/>
            <person name="Montmayeur A."/>
            <person name="Mulrain L."/>
            <person name="Navidi A."/>
            <person name="Naylor J."/>
            <person name="Negash T."/>
            <person name="Nguyen T."/>
            <person name="Nguyen N."/>
            <person name="Nicol R."/>
            <person name="Norbu C."/>
            <person name="Norbu N."/>
            <person name="Novod N."/>
            <person name="O'Neill B."/>
            <person name="Osman S."/>
            <person name="Markiewicz E."/>
            <person name="Oyono O.L."/>
            <person name="Patti C."/>
            <person name="Phunkhang P."/>
            <person name="Pierre F."/>
            <person name="Priest M."/>
            <person name="Raghuraman S."/>
            <person name="Rege F."/>
            <person name="Reyes R."/>
            <person name="Rise C."/>
            <person name="Rogov P."/>
            <person name="Ross K."/>
            <person name="Ryan E."/>
            <person name="Settipalli S."/>
            <person name="Shea T."/>
            <person name="Sherpa N."/>
            <person name="Shi L."/>
            <person name="Shih D."/>
            <person name="Sparrow T."/>
            <person name="Spaulding J."/>
            <person name="Stalker J."/>
            <person name="Stange-Thomann N."/>
            <person name="Stavropoulos S."/>
            <person name="Stone C."/>
            <person name="Strader C."/>
            <person name="Tesfaye S."/>
            <person name="Thomson T."/>
            <person name="Thoulutsang Y."/>
            <person name="Thoulutsang D."/>
            <person name="Topham K."/>
            <person name="Topping I."/>
            <person name="Tsamla T."/>
            <person name="Vassiliev H."/>
            <person name="Vo A."/>
            <person name="Wangchuk T."/>
            <person name="Wangdi T."/>
            <person name="Weiand M."/>
            <person name="Wilkinson J."/>
            <person name="Wilson A."/>
            <person name="Yadav S."/>
            <person name="Young G."/>
            <person name="Yu Q."/>
            <person name="Zembek L."/>
            <person name="Zhong D."/>
            <person name="Zimmer A."/>
            <person name="Zwirko Z."/>
            <person name="Jaffe D.B."/>
            <person name="Alvarez P."/>
            <person name="Brockman W."/>
            <person name="Butler J."/>
            <person name="Chin C."/>
            <person name="Gnerre S."/>
            <person name="Grabherr M."/>
            <person name="Kleber M."/>
            <person name="Mauceli E."/>
            <person name="MacCallum I."/>
        </authorList>
    </citation>
    <scope>NUCLEOTIDE SEQUENCE [LARGE SCALE GENOMIC DNA]</scope>
    <source>
        <strain evidence="4">Tucson 15287-2541.00</strain>
    </source>
</reference>
<feature type="compositionally biased region" description="Basic residues" evidence="1">
    <location>
        <begin position="1"/>
        <end position="16"/>
    </location>
</feature>
<keyword evidence="4" id="KW-1185">Reference proteome</keyword>
<evidence type="ECO:0000259" key="2">
    <source>
        <dbReference type="Pfam" id="PF10252"/>
    </source>
</evidence>
<dbReference type="eggNOG" id="KOG3375">
    <property type="taxonomic scope" value="Eukaryota"/>
</dbReference>
<evidence type="ECO:0000313" key="3">
    <source>
        <dbReference type="EMBL" id="EDW03834.1"/>
    </source>
</evidence>
<dbReference type="InParanoid" id="B4JAG3"/>